<protein>
    <recommendedName>
        <fullName evidence="5">FAD/NAD(P)-binding domain-containing protein</fullName>
    </recommendedName>
</protein>
<dbReference type="PANTHER" id="PTHR43557:SF2">
    <property type="entry name" value="RIESKE DOMAIN-CONTAINING PROTEIN-RELATED"/>
    <property type="match status" value="1"/>
</dbReference>
<dbReference type="EMBL" id="CDMZ01005078">
    <property type="protein sequence ID" value="CEM51887.1"/>
    <property type="molecule type" value="Genomic_DNA"/>
</dbReference>
<evidence type="ECO:0000256" key="3">
    <source>
        <dbReference type="ARBA" id="ARBA00022827"/>
    </source>
</evidence>
<organism evidence="6">
    <name type="scientific">Chromera velia CCMP2878</name>
    <dbReference type="NCBI Taxonomy" id="1169474"/>
    <lineage>
        <taxon>Eukaryota</taxon>
        <taxon>Sar</taxon>
        <taxon>Alveolata</taxon>
        <taxon>Colpodellida</taxon>
        <taxon>Chromeraceae</taxon>
        <taxon>Chromera</taxon>
    </lineage>
</organism>
<evidence type="ECO:0000256" key="4">
    <source>
        <dbReference type="ARBA" id="ARBA00023002"/>
    </source>
</evidence>
<reference evidence="6" key="1">
    <citation type="submission" date="2014-11" db="EMBL/GenBank/DDBJ databases">
        <authorList>
            <person name="Otto D Thomas"/>
            <person name="Naeem Raeece"/>
        </authorList>
    </citation>
    <scope>NUCLEOTIDE SEQUENCE</scope>
</reference>
<dbReference type="SUPFAM" id="SSF51905">
    <property type="entry name" value="FAD/NAD(P)-binding domain"/>
    <property type="match status" value="1"/>
</dbReference>
<dbReference type="InterPro" id="IPR036188">
    <property type="entry name" value="FAD/NAD-bd_sf"/>
</dbReference>
<dbReference type="GO" id="GO:0016651">
    <property type="term" value="F:oxidoreductase activity, acting on NAD(P)H"/>
    <property type="evidence" value="ECO:0007669"/>
    <property type="project" value="TreeGrafter"/>
</dbReference>
<dbReference type="AlphaFoldDB" id="A0A0G4I4J4"/>
<evidence type="ECO:0000259" key="5">
    <source>
        <dbReference type="Pfam" id="PF07992"/>
    </source>
</evidence>
<dbReference type="InterPro" id="IPR050446">
    <property type="entry name" value="FAD-oxidoreductase/Apoptosis"/>
</dbReference>
<dbReference type="InterPro" id="IPR023753">
    <property type="entry name" value="FAD/NAD-binding_dom"/>
</dbReference>
<keyword evidence="4" id="KW-0560">Oxidoreductase</keyword>
<keyword evidence="3" id="KW-0274">FAD</keyword>
<evidence type="ECO:0000256" key="1">
    <source>
        <dbReference type="ARBA" id="ARBA00001974"/>
    </source>
</evidence>
<dbReference type="GO" id="GO:0005737">
    <property type="term" value="C:cytoplasm"/>
    <property type="evidence" value="ECO:0007669"/>
    <property type="project" value="TreeGrafter"/>
</dbReference>
<comment type="cofactor">
    <cofactor evidence="1">
        <name>FAD</name>
        <dbReference type="ChEBI" id="CHEBI:57692"/>
    </cofactor>
</comment>
<dbReference type="PANTHER" id="PTHR43557">
    <property type="entry name" value="APOPTOSIS-INDUCING FACTOR 1"/>
    <property type="match status" value="1"/>
</dbReference>
<evidence type="ECO:0000256" key="2">
    <source>
        <dbReference type="ARBA" id="ARBA00022630"/>
    </source>
</evidence>
<dbReference type="Gene3D" id="3.50.50.60">
    <property type="entry name" value="FAD/NAD(P)-binding domain"/>
    <property type="match status" value="2"/>
</dbReference>
<feature type="domain" description="FAD/NAD(P)-binding" evidence="5">
    <location>
        <begin position="8"/>
        <end position="194"/>
    </location>
</feature>
<dbReference type="Pfam" id="PF07992">
    <property type="entry name" value="Pyr_redox_2"/>
    <property type="match status" value="1"/>
</dbReference>
<evidence type="ECO:0000313" key="6">
    <source>
        <dbReference type="EMBL" id="CEM51887.1"/>
    </source>
</evidence>
<accession>A0A0G4I4J4</accession>
<dbReference type="PRINTS" id="PR00368">
    <property type="entry name" value="FADPNR"/>
</dbReference>
<sequence>MQQAKKAYRVMLLGGGNSAGYFARTFIEKGGLGGDLCIITDEAAVSYERPALTKPYLAVQNPARLPGFHSCVGGGGARQESGWYAEKGITYMTGVRVSGVDLSAKECTTEGGEKIGFEKLVIATGARPMTLKDFKTPGAELKGLHYIRDVKDTDDFLADMAACKEAGKTHAVVIGGGYIGLECACGLLNHGMKV</sequence>
<gene>
    <name evidence="6" type="ORF">Cvel_10918</name>
</gene>
<dbReference type="PRINTS" id="PR00411">
    <property type="entry name" value="PNDRDTASEI"/>
</dbReference>
<keyword evidence="2" id="KW-0285">Flavoprotein</keyword>
<feature type="non-terminal residue" evidence="6">
    <location>
        <position position="194"/>
    </location>
</feature>
<proteinExistence type="predicted"/>
<name>A0A0G4I4J4_9ALVE</name>